<dbReference type="GO" id="GO:0016020">
    <property type="term" value="C:membrane"/>
    <property type="evidence" value="ECO:0007669"/>
    <property type="project" value="UniProtKB-SubCell"/>
</dbReference>
<evidence type="ECO:0000256" key="7">
    <source>
        <dbReference type="RuleBase" id="RU363107"/>
    </source>
</evidence>
<reference evidence="8" key="1">
    <citation type="submission" date="2018-11" db="EMBL/GenBank/DDBJ databases">
        <authorList>
            <consortium name="Genoscope - CEA"/>
            <person name="William W."/>
        </authorList>
    </citation>
    <scope>NUCLEOTIDE SEQUENCE</scope>
</reference>
<dbReference type="EMBL" id="LR031874">
    <property type="protein sequence ID" value="VDD21648.1"/>
    <property type="molecule type" value="Genomic_DNA"/>
</dbReference>
<evidence type="ECO:0000256" key="5">
    <source>
        <dbReference type="ARBA" id="ARBA00022989"/>
    </source>
</evidence>
<protein>
    <recommendedName>
        <fullName evidence="7">PRA1 family protein</fullName>
    </recommendedName>
</protein>
<dbReference type="PANTHER" id="PTHR19317:SF70">
    <property type="entry name" value="PRA1 FAMILY PROTEIN"/>
    <property type="match status" value="1"/>
</dbReference>
<dbReference type="PANTHER" id="PTHR19317">
    <property type="entry name" value="PRENYLATED RAB ACCEPTOR 1-RELATED"/>
    <property type="match status" value="1"/>
</dbReference>
<keyword evidence="5 7" id="KW-1133">Transmembrane helix</keyword>
<dbReference type="AlphaFoldDB" id="A0A3P6D6E9"/>
<evidence type="ECO:0000256" key="3">
    <source>
        <dbReference type="ARBA" id="ARBA00006483"/>
    </source>
</evidence>
<dbReference type="GO" id="GO:0005783">
    <property type="term" value="C:endoplasmic reticulum"/>
    <property type="evidence" value="ECO:0007669"/>
    <property type="project" value="TreeGrafter"/>
</dbReference>
<keyword evidence="4 7" id="KW-0812">Transmembrane</keyword>
<organism evidence="8">
    <name type="scientific">Brassica oleracea</name>
    <name type="common">Wild cabbage</name>
    <dbReference type="NCBI Taxonomy" id="3712"/>
    <lineage>
        <taxon>Eukaryota</taxon>
        <taxon>Viridiplantae</taxon>
        <taxon>Streptophyta</taxon>
        <taxon>Embryophyta</taxon>
        <taxon>Tracheophyta</taxon>
        <taxon>Spermatophyta</taxon>
        <taxon>Magnoliopsida</taxon>
        <taxon>eudicotyledons</taxon>
        <taxon>Gunneridae</taxon>
        <taxon>Pentapetalae</taxon>
        <taxon>rosids</taxon>
        <taxon>malvids</taxon>
        <taxon>Brassicales</taxon>
        <taxon>Brassicaceae</taxon>
        <taxon>Brassiceae</taxon>
        <taxon>Brassica</taxon>
    </lineage>
</organism>
<comment type="similarity">
    <text evidence="3 7">Belongs to the PRA1 family.</text>
</comment>
<comment type="subcellular location">
    <subcellularLocation>
        <location evidence="2">Endomembrane system</location>
        <topology evidence="2">Multi-pass membrane protein</topology>
    </subcellularLocation>
    <subcellularLocation>
        <location evidence="7">Membrane</location>
        <topology evidence="7">Multi-pass membrane protein</topology>
    </subcellularLocation>
</comment>
<keyword evidence="6 7" id="KW-0472">Membrane</keyword>
<name>A0A3P6D6E9_BRAOL</name>
<dbReference type="GO" id="GO:0005794">
    <property type="term" value="C:Golgi apparatus"/>
    <property type="evidence" value="ECO:0007669"/>
    <property type="project" value="TreeGrafter"/>
</dbReference>
<dbReference type="GO" id="GO:0016192">
    <property type="term" value="P:vesicle-mediated transport"/>
    <property type="evidence" value="ECO:0007669"/>
    <property type="project" value="TreeGrafter"/>
</dbReference>
<keyword evidence="7" id="KW-0813">Transport</keyword>
<evidence type="ECO:0000256" key="2">
    <source>
        <dbReference type="ARBA" id="ARBA00004127"/>
    </source>
</evidence>
<evidence type="ECO:0000256" key="6">
    <source>
        <dbReference type="ARBA" id="ARBA00023136"/>
    </source>
</evidence>
<proteinExistence type="inferred from homology"/>
<accession>A0A3P6D6E9</accession>
<feature type="transmembrane region" description="Helical" evidence="7">
    <location>
        <begin position="131"/>
        <end position="160"/>
    </location>
</feature>
<dbReference type="InterPro" id="IPR004895">
    <property type="entry name" value="Prenylated_rab_accept_PRA1"/>
</dbReference>
<gene>
    <name evidence="8" type="ORF">BOLC2T07912H</name>
</gene>
<comment type="function">
    <text evidence="1 7">May be involved in both secretory and endocytic intracellular trafficking in the endosomal/prevacuolar compartments.</text>
</comment>
<evidence type="ECO:0000313" key="8">
    <source>
        <dbReference type="EMBL" id="VDD21648.1"/>
    </source>
</evidence>
<sequence length="230" mass="25797">MVMEATRRMGFSANPLSLTVPDSVLESLLQDSGYHDLLDHRISAVSPMSPSSSSSATEAKPPTALSAQLVAVFSLLTINPFSKLSADDFSGDTPTWTTSFFGDSDFYSFPSSSHEARNRVHENVKRFARNYVTLFILFFTYELFEMPLALLGFVTSYAFWELFKFCVDRWESNRHPLIRKILIRVALCATVSFLSFLNVQIAVFYALAISYAVVILHGGFRNLSLSEKQS</sequence>
<evidence type="ECO:0000256" key="4">
    <source>
        <dbReference type="ARBA" id="ARBA00022692"/>
    </source>
</evidence>
<feature type="transmembrane region" description="Helical" evidence="7">
    <location>
        <begin position="203"/>
        <end position="220"/>
    </location>
</feature>
<dbReference type="Pfam" id="PF03208">
    <property type="entry name" value="PRA1"/>
    <property type="match status" value="1"/>
</dbReference>
<evidence type="ECO:0000256" key="1">
    <source>
        <dbReference type="ARBA" id="ARBA00002501"/>
    </source>
</evidence>